<dbReference type="AlphaFoldDB" id="A0A4Y8ZVK8"/>
<name>A0A4Y8ZVK8_9SPHN</name>
<protein>
    <submittedName>
        <fullName evidence="5">HlyD family efflux transporter periplasmic adaptor subunit</fullName>
    </submittedName>
</protein>
<keyword evidence="2" id="KW-0472">Membrane</keyword>
<dbReference type="SUPFAM" id="SSF51230">
    <property type="entry name" value="Single hybrid motif"/>
    <property type="match status" value="1"/>
</dbReference>
<dbReference type="PRINTS" id="PR01490">
    <property type="entry name" value="RTXTOXIND"/>
</dbReference>
<organism evidence="5 6">
    <name type="scientific">Sphingomonas parva</name>
    <dbReference type="NCBI Taxonomy" id="2555898"/>
    <lineage>
        <taxon>Bacteria</taxon>
        <taxon>Pseudomonadati</taxon>
        <taxon>Pseudomonadota</taxon>
        <taxon>Alphaproteobacteria</taxon>
        <taxon>Sphingomonadales</taxon>
        <taxon>Sphingomonadaceae</taxon>
        <taxon>Sphingomonas</taxon>
    </lineage>
</organism>
<feature type="coiled-coil region" evidence="1">
    <location>
        <begin position="194"/>
        <end position="228"/>
    </location>
</feature>
<dbReference type="Gene3D" id="2.40.30.170">
    <property type="match status" value="1"/>
</dbReference>
<dbReference type="Proteomes" id="UP000298213">
    <property type="component" value="Unassembled WGS sequence"/>
</dbReference>
<keyword evidence="2" id="KW-0812">Transmembrane</keyword>
<dbReference type="InterPro" id="IPR011053">
    <property type="entry name" value="Single_hybrid_motif"/>
</dbReference>
<evidence type="ECO:0000256" key="2">
    <source>
        <dbReference type="SAM" id="Phobius"/>
    </source>
</evidence>
<accession>A0A4Y8ZVK8</accession>
<evidence type="ECO:0000313" key="5">
    <source>
        <dbReference type="EMBL" id="TFI59165.1"/>
    </source>
</evidence>
<evidence type="ECO:0000259" key="3">
    <source>
        <dbReference type="Pfam" id="PF25919"/>
    </source>
</evidence>
<sequence>MTTRLFRQEVIEAGRDRLTGTVVAAVPPGSRLYTAVLAGAAALLIVLLALGQYASRVQVKGVVAQASGIAHVAAPSPGLVREVYVEEGAEVAAGAPLVALSLAVGRDAGGEGLSGRLAELERQDAALARQQALASSLGASDASGIAQQKTGLIASITSLERQRSLVSGQIALAEANHRRAVRLAEEGAGTQRQVEESRGELLSQRLELERLAERLATQRETLRGLDTQIASRRIDSEQSQAEIVAQRAALADQRAALLRLDRLVLTAPVGGVVGDIAARTGQSAEAGAPLVTIRPPAGRTEVQLYAPSRAIGFVKPGQDVRLMFDAFPYQRYGAGRGVVRWVSEVPIDPRSLDPGLGITEPVFRIRVDLQQGPASGGGAAEQALRPGMTLSANLLLERRRLWEVFLDPVLRAMRK</sequence>
<proteinExistence type="predicted"/>
<reference evidence="5 6" key="1">
    <citation type="submission" date="2019-03" db="EMBL/GenBank/DDBJ databases">
        <title>Genome sequence of Sphingomonas sp. 17J27-24.</title>
        <authorList>
            <person name="Kim M."/>
            <person name="Maeng S."/>
            <person name="Sathiyaraj S."/>
        </authorList>
    </citation>
    <scope>NUCLEOTIDE SEQUENCE [LARGE SCALE GENOMIC DNA]</scope>
    <source>
        <strain evidence="5 6">17J27-24</strain>
    </source>
</reference>
<dbReference type="InterPro" id="IPR058982">
    <property type="entry name" value="Beta-barrel_AprE"/>
</dbReference>
<dbReference type="OrthoDB" id="9810980at2"/>
<dbReference type="RefSeq" id="WP_135084922.1">
    <property type="nucleotide sequence ID" value="NZ_SPDV01000009.1"/>
</dbReference>
<dbReference type="EMBL" id="SPDV01000009">
    <property type="protein sequence ID" value="TFI59165.1"/>
    <property type="molecule type" value="Genomic_DNA"/>
</dbReference>
<keyword evidence="2" id="KW-1133">Transmembrane helix</keyword>
<dbReference type="InterPro" id="IPR058790">
    <property type="entry name" value="BSH_CusB"/>
</dbReference>
<feature type="domain" description="CusB-like barrel-sandwich hybrid" evidence="3">
    <location>
        <begin position="69"/>
        <end position="293"/>
    </location>
</feature>
<dbReference type="PANTHER" id="PTHR30386:SF28">
    <property type="entry name" value="EXPORTED PROTEIN"/>
    <property type="match status" value="1"/>
</dbReference>
<evidence type="ECO:0000256" key="1">
    <source>
        <dbReference type="SAM" id="Coils"/>
    </source>
</evidence>
<dbReference type="Pfam" id="PF25919">
    <property type="entry name" value="BSH_CusB"/>
    <property type="match status" value="1"/>
</dbReference>
<dbReference type="Pfam" id="PF26002">
    <property type="entry name" value="Beta-barrel_AprE"/>
    <property type="match status" value="1"/>
</dbReference>
<keyword evidence="1" id="KW-0175">Coiled coil</keyword>
<keyword evidence="6" id="KW-1185">Reference proteome</keyword>
<dbReference type="InterPro" id="IPR050739">
    <property type="entry name" value="MFP"/>
</dbReference>
<feature type="transmembrane region" description="Helical" evidence="2">
    <location>
        <begin position="32"/>
        <end position="50"/>
    </location>
</feature>
<gene>
    <name evidence="5" type="ORF">E2493_06480</name>
</gene>
<comment type="caution">
    <text evidence="5">The sequence shown here is derived from an EMBL/GenBank/DDBJ whole genome shotgun (WGS) entry which is preliminary data.</text>
</comment>
<evidence type="ECO:0000259" key="4">
    <source>
        <dbReference type="Pfam" id="PF26002"/>
    </source>
</evidence>
<dbReference type="PANTHER" id="PTHR30386">
    <property type="entry name" value="MEMBRANE FUSION SUBUNIT OF EMRAB-TOLC MULTIDRUG EFFLUX PUMP"/>
    <property type="match status" value="1"/>
</dbReference>
<evidence type="ECO:0000313" key="6">
    <source>
        <dbReference type="Proteomes" id="UP000298213"/>
    </source>
</evidence>
<feature type="domain" description="AprE-like beta-barrel" evidence="4">
    <location>
        <begin position="304"/>
        <end position="394"/>
    </location>
</feature>